<keyword evidence="3" id="KW-1185">Reference proteome</keyword>
<reference evidence="2" key="1">
    <citation type="submission" date="2020-03" db="EMBL/GenBank/DDBJ databases">
        <authorList>
            <person name="Weist P."/>
        </authorList>
    </citation>
    <scope>NUCLEOTIDE SEQUENCE</scope>
</reference>
<gene>
    <name evidence="2" type="ORF">PLEPLA_LOCUS35679</name>
</gene>
<dbReference type="EMBL" id="CADEAL010003962">
    <property type="protein sequence ID" value="CAB1448015.1"/>
    <property type="molecule type" value="Genomic_DNA"/>
</dbReference>
<evidence type="ECO:0000256" key="1">
    <source>
        <dbReference type="SAM" id="MobiDB-lite"/>
    </source>
</evidence>
<proteinExistence type="predicted"/>
<dbReference type="Proteomes" id="UP001153269">
    <property type="component" value="Unassembled WGS sequence"/>
</dbReference>
<protein>
    <submittedName>
        <fullName evidence="2">Uncharacterized protein</fullName>
    </submittedName>
</protein>
<evidence type="ECO:0000313" key="3">
    <source>
        <dbReference type="Proteomes" id="UP001153269"/>
    </source>
</evidence>
<comment type="caution">
    <text evidence="2">The sequence shown here is derived from an EMBL/GenBank/DDBJ whole genome shotgun (WGS) entry which is preliminary data.</text>
</comment>
<feature type="region of interest" description="Disordered" evidence="1">
    <location>
        <begin position="21"/>
        <end position="43"/>
    </location>
</feature>
<accession>A0A9N7Z3Y6</accession>
<evidence type="ECO:0000313" key="2">
    <source>
        <dbReference type="EMBL" id="CAB1448015.1"/>
    </source>
</evidence>
<organism evidence="2 3">
    <name type="scientific">Pleuronectes platessa</name>
    <name type="common">European plaice</name>
    <dbReference type="NCBI Taxonomy" id="8262"/>
    <lineage>
        <taxon>Eukaryota</taxon>
        <taxon>Metazoa</taxon>
        <taxon>Chordata</taxon>
        <taxon>Craniata</taxon>
        <taxon>Vertebrata</taxon>
        <taxon>Euteleostomi</taxon>
        <taxon>Actinopterygii</taxon>
        <taxon>Neopterygii</taxon>
        <taxon>Teleostei</taxon>
        <taxon>Neoteleostei</taxon>
        <taxon>Acanthomorphata</taxon>
        <taxon>Carangaria</taxon>
        <taxon>Pleuronectiformes</taxon>
        <taxon>Pleuronectoidei</taxon>
        <taxon>Pleuronectidae</taxon>
        <taxon>Pleuronectes</taxon>
    </lineage>
</organism>
<dbReference type="AlphaFoldDB" id="A0A9N7Z3Y6"/>
<sequence length="156" mass="16997">MLDGLTPYSALQSLNMLTQTEGVERTESKLLTPPRGAAEEERNSSGFKDFSGFLLTPPSALPSPALHVDLFLVIPCQTIFPGLRDCACMCIGIRITWVHRGATWSFKQSLKSRRGAWGWIDGGMDVGVEPSLDGRQHLRAHLKPGAEPHSLKVAAS</sequence>
<name>A0A9N7Z3Y6_PLEPL</name>